<evidence type="ECO:0000313" key="1">
    <source>
        <dbReference type="EMBL" id="RLW04768.1"/>
    </source>
</evidence>
<dbReference type="Proteomes" id="UP000276834">
    <property type="component" value="Unassembled WGS sequence"/>
</dbReference>
<keyword evidence="2" id="KW-1185">Reference proteome</keyword>
<dbReference type="AlphaFoldDB" id="A0A3L8SN29"/>
<reference evidence="1 2" key="1">
    <citation type="journal article" date="2018" name="Proc. R. Soc. B">
        <title>A non-coding region near Follistatin controls head colour polymorphism in the Gouldian finch.</title>
        <authorList>
            <person name="Toomey M.B."/>
            <person name="Marques C.I."/>
            <person name="Andrade P."/>
            <person name="Araujo P.M."/>
            <person name="Sabatino S."/>
            <person name="Gazda M.A."/>
            <person name="Afonso S."/>
            <person name="Lopes R.J."/>
            <person name="Corbo J.C."/>
            <person name="Carneiro M."/>
        </authorList>
    </citation>
    <scope>NUCLEOTIDE SEQUENCE [LARGE SCALE GENOMIC DNA]</scope>
    <source>
        <strain evidence="1">Red01</strain>
        <tissue evidence="1">Muscle</tissue>
    </source>
</reference>
<evidence type="ECO:0000313" key="2">
    <source>
        <dbReference type="Proteomes" id="UP000276834"/>
    </source>
</evidence>
<accession>A0A3L8SN29</accession>
<sequence>MVPPLAPRSLTDSSSFSIPVGICGTARLMETQSLSGNIFPALLALRLMSLLCADLEWQHPLDWECSMLHAEKTLKSPKISPAGAEPR</sequence>
<name>A0A3L8SN29_CHLGU</name>
<gene>
    <name evidence="1" type="ORF">DV515_00005720</name>
</gene>
<organism evidence="1 2">
    <name type="scientific">Chloebia gouldiae</name>
    <name type="common">Gouldian finch</name>
    <name type="synonym">Erythrura gouldiae</name>
    <dbReference type="NCBI Taxonomy" id="44316"/>
    <lineage>
        <taxon>Eukaryota</taxon>
        <taxon>Metazoa</taxon>
        <taxon>Chordata</taxon>
        <taxon>Craniata</taxon>
        <taxon>Vertebrata</taxon>
        <taxon>Euteleostomi</taxon>
        <taxon>Archelosauria</taxon>
        <taxon>Archosauria</taxon>
        <taxon>Dinosauria</taxon>
        <taxon>Saurischia</taxon>
        <taxon>Theropoda</taxon>
        <taxon>Coelurosauria</taxon>
        <taxon>Aves</taxon>
        <taxon>Neognathae</taxon>
        <taxon>Neoaves</taxon>
        <taxon>Telluraves</taxon>
        <taxon>Australaves</taxon>
        <taxon>Passeriformes</taxon>
        <taxon>Passeroidea</taxon>
        <taxon>Passeridae</taxon>
        <taxon>Chloebia</taxon>
    </lineage>
</organism>
<comment type="caution">
    <text evidence="1">The sequence shown here is derived from an EMBL/GenBank/DDBJ whole genome shotgun (WGS) entry which is preliminary data.</text>
</comment>
<dbReference type="EMBL" id="QUSF01000012">
    <property type="protein sequence ID" value="RLW04768.1"/>
    <property type="molecule type" value="Genomic_DNA"/>
</dbReference>
<protein>
    <submittedName>
        <fullName evidence="1">Uncharacterized protein</fullName>
    </submittedName>
</protein>
<proteinExistence type="predicted"/>